<dbReference type="InterPro" id="IPR023213">
    <property type="entry name" value="CAT-like_dom_sf"/>
</dbReference>
<sequence>MTAHIERTTHDDDLFIRMDRAFGVPVLSQAIWRLTEPLSADELERLGRRLLDTPISRRLHTSRMPLARDYWLAAPGTAGRSHNDPPLADDEIVDWLDRAAEVEFDLEAGPVWELRAAPLKSGGGMVTMCSSHAVGDGWLGARAIYQATSTDDLSVPYRPTPPNLLADARDALGQATTIGRGITGLIGDRWAARGSTETAGPQPVTSRSIPRPPTPEDDVLAREEPIRAPLAIVAMPGDDWRSVVDAHQGSANALFMAIVVGLIVDAGRATWDDTVRVSVPMSMRSGDDTRANSTTGLTLDIPAAWSRERDLAAIRTLAKATYQESAATTSRLSRLQPLMQALPDGLMTRLSRSGATPLALASSGGAVDPTFAGLGDPSRVGAFASRATTQGVSRERLTRLRGGLATWFNDTGATATLSVSGLDPAAFPTSEVLSEKVQKECARWGLTTSPW</sequence>
<dbReference type="Gene3D" id="3.30.559.10">
    <property type="entry name" value="Chloramphenicol acetyltransferase-like domain"/>
    <property type="match status" value="1"/>
</dbReference>
<protein>
    <recommendedName>
        <fullName evidence="4">Diacylglycerol O-acyltransferase</fullName>
    </recommendedName>
</protein>
<dbReference type="SUPFAM" id="SSF52777">
    <property type="entry name" value="CoA-dependent acyltransferases"/>
    <property type="match status" value="1"/>
</dbReference>
<name>A0A6L7GSY6_9ACTN</name>
<organism evidence="2 3">
    <name type="scientific">Gordonia mangrovi</name>
    <dbReference type="NCBI Taxonomy" id="2665643"/>
    <lineage>
        <taxon>Bacteria</taxon>
        <taxon>Bacillati</taxon>
        <taxon>Actinomycetota</taxon>
        <taxon>Actinomycetes</taxon>
        <taxon>Mycobacteriales</taxon>
        <taxon>Gordoniaceae</taxon>
        <taxon>Gordonia</taxon>
    </lineage>
</organism>
<comment type="caution">
    <text evidence="2">The sequence shown here is derived from an EMBL/GenBank/DDBJ whole genome shotgun (WGS) entry which is preliminary data.</text>
</comment>
<dbReference type="RefSeq" id="WP_160903279.1">
    <property type="nucleotide sequence ID" value="NZ_CP102850.1"/>
</dbReference>
<feature type="region of interest" description="Disordered" evidence="1">
    <location>
        <begin position="194"/>
        <end position="218"/>
    </location>
</feature>
<proteinExistence type="predicted"/>
<dbReference type="Proteomes" id="UP000475545">
    <property type="component" value="Unassembled WGS sequence"/>
</dbReference>
<accession>A0A6L7GSY6</accession>
<evidence type="ECO:0000313" key="2">
    <source>
        <dbReference type="EMBL" id="MXP23134.1"/>
    </source>
</evidence>
<dbReference type="AlphaFoldDB" id="A0A6L7GSY6"/>
<evidence type="ECO:0000313" key="3">
    <source>
        <dbReference type="Proteomes" id="UP000475545"/>
    </source>
</evidence>
<evidence type="ECO:0000256" key="1">
    <source>
        <dbReference type="SAM" id="MobiDB-lite"/>
    </source>
</evidence>
<gene>
    <name evidence="2" type="ORF">GIY30_17490</name>
</gene>
<keyword evidence="3" id="KW-1185">Reference proteome</keyword>
<dbReference type="EMBL" id="WMBR01000004">
    <property type="protein sequence ID" value="MXP23134.1"/>
    <property type="molecule type" value="Genomic_DNA"/>
</dbReference>
<evidence type="ECO:0008006" key="4">
    <source>
        <dbReference type="Google" id="ProtNLM"/>
    </source>
</evidence>
<reference evidence="2 3" key="1">
    <citation type="submission" date="2019-11" db="EMBL/GenBank/DDBJ databases">
        <title>Gordonia sp. nov., a novel actinobacterium isolated from mangrove soil in Hainan.</title>
        <authorList>
            <person name="Huang X."/>
            <person name="Xie Y."/>
            <person name="Chu X."/>
            <person name="Xiao K."/>
        </authorList>
    </citation>
    <scope>NUCLEOTIDE SEQUENCE [LARGE SCALE GENOMIC DNA]</scope>
    <source>
        <strain evidence="2 3">HNM0687</strain>
    </source>
</reference>
<feature type="compositionally biased region" description="Polar residues" evidence="1">
    <location>
        <begin position="195"/>
        <end position="208"/>
    </location>
</feature>